<organism evidence="1 2">
    <name type="scientific">Ruegeria aquimaris</name>
    <dbReference type="NCBI Taxonomy" id="2984333"/>
    <lineage>
        <taxon>Bacteria</taxon>
        <taxon>Pseudomonadati</taxon>
        <taxon>Pseudomonadota</taxon>
        <taxon>Alphaproteobacteria</taxon>
        <taxon>Rhodobacterales</taxon>
        <taxon>Roseobacteraceae</taxon>
        <taxon>Ruegeria</taxon>
    </lineage>
</organism>
<evidence type="ECO:0000313" key="2">
    <source>
        <dbReference type="Proteomes" id="UP001320899"/>
    </source>
</evidence>
<comment type="caution">
    <text evidence="1">The sequence shown here is derived from an EMBL/GenBank/DDBJ whole genome shotgun (WGS) entry which is preliminary data.</text>
</comment>
<reference evidence="1 2" key="1">
    <citation type="submission" date="2022-10" db="EMBL/GenBank/DDBJ databases">
        <title>Ruegeria sp. nov., isolated from ocean surface sediments.</title>
        <authorList>
            <person name="He W."/>
            <person name="Xue H.-P."/>
            <person name="Zhang D.-F."/>
        </authorList>
    </citation>
    <scope>NUCLEOTIDE SEQUENCE [LARGE SCALE GENOMIC DNA]</scope>
    <source>
        <strain evidence="1 2">XHP0148</strain>
    </source>
</reference>
<proteinExistence type="predicted"/>
<evidence type="ECO:0000313" key="1">
    <source>
        <dbReference type="EMBL" id="MCV2891041.1"/>
    </source>
</evidence>
<accession>A0ABT3AQU4</accession>
<dbReference type="EMBL" id="JAOWLB010000026">
    <property type="protein sequence ID" value="MCV2891041.1"/>
    <property type="molecule type" value="Genomic_DNA"/>
</dbReference>
<sequence length="41" mass="4861">MNRRTFSIASLLALSLGHVPLFRRYFPQRIKSGWLLRDEDV</sequence>
<gene>
    <name evidence="1" type="ORF">OE747_22145</name>
</gene>
<keyword evidence="2" id="KW-1185">Reference proteome</keyword>
<dbReference type="RefSeq" id="WP_263830651.1">
    <property type="nucleotide sequence ID" value="NZ_JAOWLB010000026.1"/>
</dbReference>
<dbReference type="Proteomes" id="UP001320899">
    <property type="component" value="Unassembled WGS sequence"/>
</dbReference>
<protein>
    <submittedName>
        <fullName evidence="1">Uncharacterized protein</fullName>
    </submittedName>
</protein>
<name>A0ABT3AQU4_9RHOB</name>